<dbReference type="InterPro" id="IPR008991">
    <property type="entry name" value="Translation_prot_SH3-like_sf"/>
</dbReference>
<comment type="similarity">
    <text evidence="1 5 6">Belongs to the universal ribosomal protein uL24 family.</text>
</comment>
<dbReference type="InterPro" id="IPR057264">
    <property type="entry name" value="Ribosomal_uL24_C"/>
</dbReference>
<accession>A0A6G7BL96</accession>
<organism evidence="9 10">
    <name type="scientific">Lactobacillus iners</name>
    <dbReference type="NCBI Taxonomy" id="147802"/>
    <lineage>
        <taxon>Bacteria</taxon>
        <taxon>Bacillati</taxon>
        <taxon>Bacillota</taxon>
        <taxon>Bacilli</taxon>
        <taxon>Lactobacillales</taxon>
        <taxon>Lactobacillaceae</taxon>
        <taxon>Lactobacillus</taxon>
    </lineage>
</organism>
<feature type="domain" description="KOW" evidence="8">
    <location>
        <begin position="2"/>
        <end position="29"/>
    </location>
</feature>
<dbReference type="Gene3D" id="2.30.30.30">
    <property type="match status" value="1"/>
</dbReference>
<gene>
    <name evidence="5" type="primary">rplX</name>
    <name evidence="9" type="ORF">G6Z83_06215</name>
</gene>
<keyword evidence="2 5" id="KW-0689">Ribosomal protein</keyword>
<evidence type="ECO:0000256" key="4">
    <source>
        <dbReference type="ARBA" id="ARBA00035206"/>
    </source>
</evidence>
<protein>
    <recommendedName>
        <fullName evidence="4 5">Large ribosomal subunit protein uL24</fullName>
    </recommendedName>
</protein>
<comment type="function">
    <text evidence="5">One of the proteins that surrounds the polypeptide exit tunnel on the outside of the subunit.</text>
</comment>
<dbReference type="SUPFAM" id="SSF50104">
    <property type="entry name" value="Translation proteins SH3-like domain"/>
    <property type="match status" value="1"/>
</dbReference>
<evidence type="ECO:0000256" key="7">
    <source>
        <dbReference type="SAM" id="MobiDB-lite"/>
    </source>
</evidence>
<keyword evidence="5" id="KW-0694">RNA-binding</keyword>
<dbReference type="Proteomes" id="UP000501676">
    <property type="component" value="Chromosome"/>
</dbReference>
<keyword evidence="3 5" id="KW-0687">Ribonucleoprotein</keyword>
<dbReference type="Pfam" id="PF00467">
    <property type="entry name" value="KOW"/>
    <property type="match status" value="1"/>
</dbReference>
<dbReference type="InterPro" id="IPR005825">
    <property type="entry name" value="Ribosomal_uL24_CS"/>
</dbReference>
<evidence type="ECO:0000256" key="1">
    <source>
        <dbReference type="ARBA" id="ARBA00010618"/>
    </source>
</evidence>
<dbReference type="GO" id="GO:0006412">
    <property type="term" value="P:translation"/>
    <property type="evidence" value="ECO:0007669"/>
    <property type="project" value="UniProtKB-UniRule"/>
</dbReference>
<dbReference type="AlphaFoldDB" id="A0A6G7BL96"/>
<dbReference type="GO" id="GO:0003735">
    <property type="term" value="F:structural constituent of ribosome"/>
    <property type="evidence" value="ECO:0007669"/>
    <property type="project" value="InterPro"/>
</dbReference>
<dbReference type="InterPro" id="IPR014722">
    <property type="entry name" value="Rib_uL2_dom2"/>
</dbReference>
<proteinExistence type="inferred from homology"/>
<dbReference type="GeneID" id="93221959"/>
<evidence type="ECO:0000259" key="8">
    <source>
        <dbReference type="SMART" id="SM00739"/>
    </source>
</evidence>
<dbReference type="GO" id="GO:0005840">
    <property type="term" value="C:ribosome"/>
    <property type="evidence" value="ECO:0007669"/>
    <property type="project" value="UniProtKB-KW"/>
</dbReference>
<dbReference type="RefSeq" id="WP_006729420.1">
    <property type="nucleotide sequence ID" value="NZ_CP045664.1"/>
</dbReference>
<evidence type="ECO:0000313" key="10">
    <source>
        <dbReference type="Proteomes" id="UP000501676"/>
    </source>
</evidence>
<evidence type="ECO:0000313" key="9">
    <source>
        <dbReference type="EMBL" id="QIH24262.1"/>
    </source>
</evidence>
<dbReference type="GO" id="GO:0019843">
    <property type="term" value="F:rRNA binding"/>
    <property type="evidence" value="ECO:0007669"/>
    <property type="project" value="UniProtKB-UniRule"/>
</dbReference>
<dbReference type="PROSITE" id="PS01108">
    <property type="entry name" value="RIBOSOMAL_L24"/>
    <property type="match status" value="1"/>
</dbReference>
<evidence type="ECO:0000256" key="6">
    <source>
        <dbReference type="RuleBase" id="RU003477"/>
    </source>
</evidence>
<dbReference type="EMBL" id="CP049228">
    <property type="protein sequence ID" value="QIH24262.1"/>
    <property type="molecule type" value="Genomic_DNA"/>
</dbReference>
<dbReference type="GO" id="GO:1990904">
    <property type="term" value="C:ribonucleoprotein complex"/>
    <property type="evidence" value="ECO:0007669"/>
    <property type="project" value="UniProtKB-KW"/>
</dbReference>
<evidence type="ECO:0000256" key="3">
    <source>
        <dbReference type="ARBA" id="ARBA00023274"/>
    </source>
</evidence>
<dbReference type="HAMAP" id="MF_01326_B">
    <property type="entry name" value="Ribosomal_uL24_B"/>
    <property type="match status" value="1"/>
</dbReference>
<dbReference type="InterPro" id="IPR041988">
    <property type="entry name" value="Ribosomal_uL24_KOW"/>
</dbReference>
<comment type="function">
    <text evidence="5">One of two assembly initiator proteins, it binds directly to the 5'-end of the 23S rRNA, where it nucleates assembly of the 50S subunit.</text>
</comment>
<dbReference type="Pfam" id="PF17136">
    <property type="entry name" value="ribosomal_L24"/>
    <property type="match status" value="1"/>
</dbReference>
<evidence type="ECO:0000256" key="5">
    <source>
        <dbReference type="HAMAP-Rule" id="MF_01326"/>
    </source>
</evidence>
<dbReference type="NCBIfam" id="TIGR01079">
    <property type="entry name" value="rplX_bact"/>
    <property type="match status" value="1"/>
</dbReference>
<sequence>MFVKTGDKVKVIAGNDKGKEGIVLSVNAKTNRVVVKGIHKVKKHEKPSQTNANGGVVEKEGSIHVSNVKVIEKAKKEDKK</sequence>
<feature type="region of interest" description="Disordered" evidence="7">
    <location>
        <begin position="42"/>
        <end position="61"/>
    </location>
</feature>
<reference evidence="9 10" key="1">
    <citation type="submission" date="2020-02" db="EMBL/GenBank/DDBJ databases">
        <title>Complete genome sequences of six Lactobacillus iners strains isolated from the human vagina.</title>
        <authorList>
            <person name="France M.T."/>
            <person name="Rutt L."/>
            <person name="Narina S."/>
            <person name="Arbaugh S."/>
            <person name="Humphrys M.S."/>
            <person name="Ma B."/>
            <person name="Hayward M.R."/>
            <person name="Relman D."/>
            <person name="Kwon D.S."/>
            <person name="Ravel J."/>
        </authorList>
    </citation>
    <scope>NUCLEOTIDE SEQUENCE [LARGE SCALE GENOMIC DNA]</scope>
    <source>
        <strain evidence="9 10">C0210C1</strain>
    </source>
</reference>
<evidence type="ECO:0000256" key="2">
    <source>
        <dbReference type="ARBA" id="ARBA00022980"/>
    </source>
</evidence>
<dbReference type="CDD" id="cd06089">
    <property type="entry name" value="KOW_RPL26"/>
    <property type="match status" value="1"/>
</dbReference>
<keyword evidence="5" id="KW-0699">rRNA-binding</keyword>
<dbReference type="SMART" id="SM00739">
    <property type="entry name" value="KOW"/>
    <property type="match status" value="1"/>
</dbReference>
<dbReference type="InterPro" id="IPR005824">
    <property type="entry name" value="KOW"/>
</dbReference>
<dbReference type="PANTHER" id="PTHR12903">
    <property type="entry name" value="MITOCHONDRIAL RIBOSOMAL PROTEIN L24"/>
    <property type="match status" value="1"/>
</dbReference>
<dbReference type="InterPro" id="IPR003256">
    <property type="entry name" value="Ribosomal_uL24"/>
</dbReference>
<name>A0A6G7BL96_9LACO</name>
<comment type="subunit">
    <text evidence="5">Part of the 50S ribosomal subunit.</text>
</comment>